<dbReference type="GO" id="GO:0051213">
    <property type="term" value="F:dioxygenase activity"/>
    <property type="evidence" value="ECO:0007669"/>
    <property type="project" value="UniProtKB-KW"/>
</dbReference>
<dbReference type="Pfam" id="PF03060">
    <property type="entry name" value="NMO"/>
    <property type="match status" value="1"/>
</dbReference>
<dbReference type="InterPro" id="IPR013785">
    <property type="entry name" value="Aldolase_TIM"/>
</dbReference>
<keyword evidence="4" id="KW-0285">Flavoprotein</keyword>
<evidence type="ECO:0000256" key="7">
    <source>
        <dbReference type="ARBA" id="ARBA00023033"/>
    </source>
</evidence>
<evidence type="ECO:0000256" key="2">
    <source>
        <dbReference type="ARBA" id="ARBA00009881"/>
    </source>
</evidence>
<dbReference type="Gene3D" id="3.20.20.70">
    <property type="entry name" value="Aldolase class I"/>
    <property type="match status" value="1"/>
</dbReference>
<dbReference type="GO" id="GO:0009636">
    <property type="term" value="P:response to toxic substance"/>
    <property type="evidence" value="ECO:0007669"/>
    <property type="project" value="UniProtKB-KW"/>
</dbReference>
<gene>
    <name evidence="10" type="ORF">GOSPT_025_00870</name>
</gene>
<keyword evidence="3" id="KW-0216">Detoxification</keyword>
<evidence type="ECO:0000256" key="9">
    <source>
        <dbReference type="ARBA" id="ARBA00049401"/>
    </source>
</evidence>
<reference evidence="10 11" key="1">
    <citation type="submission" date="2012-02" db="EMBL/GenBank/DDBJ databases">
        <title>Whole genome shotgun sequence of Gordonia sputi NBRC 100414.</title>
        <authorList>
            <person name="Yoshida I."/>
            <person name="Hosoyama A."/>
            <person name="Tsuchikane K."/>
            <person name="Katsumata H."/>
            <person name="Yamazaki S."/>
            <person name="Fujita N."/>
        </authorList>
    </citation>
    <scope>NUCLEOTIDE SEQUENCE [LARGE SCALE GENOMIC DNA]</scope>
    <source>
        <strain evidence="10 11">NBRC 100414</strain>
    </source>
</reference>
<protein>
    <recommendedName>
        <fullName evidence="8">Propionate 3-nitronate monooxygenase</fullName>
    </recommendedName>
</protein>
<evidence type="ECO:0000256" key="6">
    <source>
        <dbReference type="ARBA" id="ARBA00023002"/>
    </source>
</evidence>
<keyword evidence="7" id="KW-0503">Monooxygenase</keyword>
<dbReference type="PANTHER" id="PTHR42747">
    <property type="entry name" value="NITRONATE MONOOXYGENASE-RELATED"/>
    <property type="match status" value="1"/>
</dbReference>
<keyword evidence="6" id="KW-0560">Oxidoreductase</keyword>
<dbReference type="Proteomes" id="UP000005845">
    <property type="component" value="Unassembled WGS sequence"/>
</dbReference>
<comment type="catalytic activity">
    <reaction evidence="9">
        <text>3 propionate 3-nitronate + 3 O2 + H2O = 3 3-oxopropanoate + 2 nitrate + nitrite + H2O2 + 3 H(+)</text>
        <dbReference type="Rhea" id="RHEA:57332"/>
        <dbReference type="ChEBI" id="CHEBI:15377"/>
        <dbReference type="ChEBI" id="CHEBI:15378"/>
        <dbReference type="ChEBI" id="CHEBI:15379"/>
        <dbReference type="ChEBI" id="CHEBI:16240"/>
        <dbReference type="ChEBI" id="CHEBI:16301"/>
        <dbReference type="ChEBI" id="CHEBI:17632"/>
        <dbReference type="ChEBI" id="CHEBI:33190"/>
        <dbReference type="ChEBI" id="CHEBI:136067"/>
    </reaction>
</comment>
<dbReference type="GO" id="GO:0018580">
    <property type="term" value="F:nitronate monooxygenase activity"/>
    <property type="evidence" value="ECO:0007669"/>
    <property type="project" value="InterPro"/>
</dbReference>
<dbReference type="eggNOG" id="COG2070">
    <property type="taxonomic scope" value="Bacteria"/>
</dbReference>
<proteinExistence type="inferred from homology"/>
<evidence type="ECO:0000256" key="3">
    <source>
        <dbReference type="ARBA" id="ARBA00022575"/>
    </source>
</evidence>
<dbReference type="AlphaFoldDB" id="H5TX45"/>
<accession>H5TX45</accession>
<evidence type="ECO:0000256" key="8">
    <source>
        <dbReference type="ARBA" id="ARBA00031155"/>
    </source>
</evidence>
<comment type="similarity">
    <text evidence="2">Belongs to the nitronate monooxygenase family. NMO class I subfamily.</text>
</comment>
<sequence length="366" mass="37922">MIRRNSYDGSVQMPDSAEVFDLMSLRVPIVVAPMAGGPSTPALVIAAAQAQAVGFLAAGYKSVNALAGEIDEVVASGVGAYGVNLFVPGGPARDLAAVLRYRDELEPVARRYNVDVGPVVEFDDDAYADKVDLVISRRVPLVSFTFGLPGESVVDRLHGAGIAAVATVADPIDAKAAAAQGVDALCVQGFEAGGHRATLSTTAEPSQTSTIELVREVAELVDIPIIAAGGIATGAHVDAALAAGAVAVQLGTALLDSAEAGTKPTHRAALRNSRFTETVVTRAFSGRPARALRNEFTDRYSPLAPAEYPQLHHLTSPLRSAAALAGDPEFLNLWAGTSFRDSDFGPAAEIIARIWSQTAAARGLGS</sequence>
<comment type="cofactor">
    <cofactor evidence="1">
        <name>FMN</name>
        <dbReference type="ChEBI" id="CHEBI:58210"/>
    </cofactor>
</comment>
<dbReference type="PANTHER" id="PTHR42747:SF3">
    <property type="entry name" value="NITRONATE MONOOXYGENASE-RELATED"/>
    <property type="match status" value="1"/>
</dbReference>
<dbReference type="EMBL" id="BAFC01000025">
    <property type="protein sequence ID" value="GAB38053.1"/>
    <property type="molecule type" value="Genomic_DNA"/>
</dbReference>
<evidence type="ECO:0000256" key="4">
    <source>
        <dbReference type="ARBA" id="ARBA00022630"/>
    </source>
</evidence>
<dbReference type="SUPFAM" id="SSF51412">
    <property type="entry name" value="Inosine monophosphate dehydrogenase (IMPDH)"/>
    <property type="match status" value="1"/>
</dbReference>
<evidence type="ECO:0000313" key="11">
    <source>
        <dbReference type="Proteomes" id="UP000005845"/>
    </source>
</evidence>
<evidence type="ECO:0000256" key="5">
    <source>
        <dbReference type="ARBA" id="ARBA00022643"/>
    </source>
</evidence>
<organism evidence="10 11">
    <name type="scientific">Gordonia sputi NBRC 100414</name>
    <dbReference type="NCBI Taxonomy" id="1089453"/>
    <lineage>
        <taxon>Bacteria</taxon>
        <taxon>Bacillati</taxon>
        <taxon>Actinomycetota</taxon>
        <taxon>Actinomycetes</taxon>
        <taxon>Mycobacteriales</taxon>
        <taxon>Gordoniaceae</taxon>
        <taxon>Gordonia</taxon>
    </lineage>
</organism>
<keyword evidence="11" id="KW-1185">Reference proteome</keyword>
<evidence type="ECO:0000256" key="1">
    <source>
        <dbReference type="ARBA" id="ARBA00001917"/>
    </source>
</evidence>
<keyword evidence="5" id="KW-0288">FMN</keyword>
<dbReference type="InterPro" id="IPR004136">
    <property type="entry name" value="NMO"/>
</dbReference>
<keyword evidence="10" id="KW-0223">Dioxygenase</keyword>
<comment type="caution">
    <text evidence="10">The sequence shown here is derived from an EMBL/GenBank/DDBJ whole genome shotgun (WGS) entry which is preliminary data.</text>
</comment>
<evidence type="ECO:0000313" key="10">
    <source>
        <dbReference type="EMBL" id="GAB38053.1"/>
    </source>
</evidence>
<dbReference type="CDD" id="cd04730">
    <property type="entry name" value="NPD_like"/>
    <property type="match status" value="1"/>
</dbReference>
<name>H5TX45_9ACTN</name>